<evidence type="ECO:0000256" key="1">
    <source>
        <dbReference type="ARBA" id="ARBA00001974"/>
    </source>
</evidence>
<evidence type="ECO:0000313" key="12">
    <source>
        <dbReference type="Proteomes" id="UP000273119"/>
    </source>
</evidence>
<keyword evidence="4 9" id="KW-0274">FAD</keyword>
<name>A0A496PLN4_9MICC</name>
<sequence length="355" mass="36232">MPSAPHRTSPDEITPPRTIAVIGAGVVGLTCALELARAGHLVTMVADASAEDSVSGVAGGIWFPHQSEGSPRAARLLADSFEAFRALAHSVPEAGVDLRRGVWVARGAASDDAWVDSLGASADGGPAGRAAIAALPHHQWPDGATDAFSCSLPVVDMPTYLPWLRAQCAAAGVRVVRSTADSVAHAASVAAREGNPADLVVVAAGARSGDLLGDTSGFPVRGQVVRLEQPQDRNGAPIITEWFMDDDHPDGMIYVIPRRGDIVVGGTDDVGAADTTWDARTEAAILARAVAAVPALAGLRVISRGVGLRPARPSLRLEAVAAHPVQVIAAYGFGGAGVTLSWGAAAEVASLVGSS</sequence>
<comment type="caution">
    <text evidence="11">The sequence shown here is derived from an EMBL/GenBank/DDBJ whole genome shotgun (WGS) entry which is preliminary data.</text>
</comment>
<evidence type="ECO:0000256" key="5">
    <source>
        <dbReference type="ARBA" id="ARBA00023002"/>
    </source>
</evidence>
<feature type="binding site" evidence="9">
    <location>
        <position position="254"/>
    </location>
    <ligand>
        <name>D-dopa</name>
        <dbReference type="ChEBI" id="CHEBI:149689"/>
    </ligand>
</feature>
<dbReference type="GO" id="GO:0071949">
    <property type="term" value="F:FAD binding"/>
    <property type="evidence" value="ECO:0007669"/>
    <property type="project" value="InterPro"/>
</dbReference>
<comment type="similarity">
    <text evidence="2">Belongs to the DAMOX/DASOX family.</text>
</comment>
<keyword evidence="5" id="KW-0560">Oxidoreductase</keyword>
<dbReference type="PANTHER" id="PTHR11530:SF11">
    <property type="entry name" value="D-ASPARTATE OXIDASE"/>
    <property type="match status" value="1"/>
</dbReference>
<evidence type="ECO:0000259" key="10">
    <source>
        <dbReference type="Pfam" id="PF01266"/>
    </source>
</evidence>
<feature type="binding site" evidence="9">
    <location>
        <position position="309"/>
    </location>
    <ligand>
        <name>D-dopa</name>
        <dbReference type="ChEBI" id="CHEBI:149689"/>
    </ligand>
</feature>
<evidence type="ECO:0000256" key="2">
    <source>
        <dbReference type="ARBA" id="ARBA00006730"/>
    </source>
</evidence>
<dbReference type="GO" id="GO:0005737">
    <property type="term" value="C:cytoplasm"/>
    <property type="evidence" value="ECO:0007669"/>
    <property type="project" value="TreeGrafter"/>
</dbReference>
<evidence type="ECO:0000256" key="6">
    <source>
        <dbReference type="ARBA" id="ARBA00039101"/>
    </source>
</evidence>
<dbReference type="RefSeq" id="WP_121483652.1">
    <property type="nucleotide sequence ID" value="NZ_QQXL01000001.1"/>
</dbReference>
<feature type="binding site" evidence="9">
    <location>
        <position position="335"/>
    </location>
    <ligand>
        <name>D-dopa</name>
        <dbReference type="ChEBI" id="CHEBI:149689"/>
    </ligand>
</feature>
<dbReference type="SUPFAM" id="SSF51971">
    <property type="entry name" value="Nucleotide-binding domain"/>
    <property type="match status" value="1"/>
</dbReference>
<protein>
    <recommendedName>
        <fullName evidence="7">D-amino-acid oxidase</fullName>
        <ecNumber evidence="6">1.4.3.3</ecNumber>
    </recommendedName>
</protein>
<evidence type="ECO:0000256" key="7">
    <source>
        <dbReference type="ARBA" id="ARBA00039751"/>
    </source>
</evidence>
<dbReference type="GO" id="GO:0003884">
    <property type="term" value="F:D-amino-acid oxidase activity"/>
    <property type="evidence" value="ECO:0007669"/>
    <property type="project" value="UniProtKB-EC"/>
</dbReference>
<evidence type="ECO:0000256" key="4">
    <source>
        <dbReference type="ARBA" id="ARBA00022827"/>
    </source>
</evidence>
<feature type="binding site" evidence="9">
    <location>
        <begin position="334"/>
        <end position="339"/>
    </location>
    <ligand>
        <name>FAD</name>
        <dbReference type="ChEBI" id="CHEBI:57692"/>
    </ligand>
</feature>
<evidence type="ECO:0000256" key="8">
    <source>
        <dbReference type="ARBA" id="ARBA00049547"/>
    </source>
</evidence>
<gene>
    <name evidence="11" type="ORF">DWQ67_00595</name>
</gene>
<organism evidence="11 12">
    <name type="scientific">Galactobacter caseinivorans</name>
    <dbReference type="NCBI Taxonomy" id="2676123"/>
    <lineage>
        <taxon>Bacteria</taxon>
        <taxon>Bacillati</taxon>
        <taxon>Actinomycetota</taxon>
        <taxon>Actinomycetes</taxon>
        <taxon>Micrococcales</taxon>
        <taxon>Micrococcaceae</taxon>
        <taxon>Galactobacter</taxon>
    </lineage>
</organism>
<feature type="domain" description="FAD dependent oxidoreductase" evidence="10">
    <location>
        <begin position="19"/>
        <end position="351"/>
    </location>
</feature>
<keyword evidence="12" id="KW-1185">Reference proteome</keyword>
<feature type="binding site" evidence="9">
    <location>
        <position position="183"/>
    </location>
    <ligand>
        <name>FAD</name>
        <dbReference type="ChEBI" id="CHEBI:57692"/>
    </ligand>
</feature>
<dbReference type="Proteomes" id="UP000273119">
    <property type="component" value="Unassembled WGS sequence"/>
</dbReference>
<dbReference type="InterPro" id="IPR006076">
    <property type="entry name" value="FAD-dep_OxRdtase"/>
</dbReference>
<dbReference type="InterPro" id="IPR023209">
    <property type="entry name" value="DAO"/>
</dbReference>
<dbReference type="EC" id="1.4.3.3" evidence="6"/>
<dbReference type="PANTHER" id="PTHR11530">
    <property type="entry name" value="D-AMINO ACID OXIDASE"/>
    <property type="match status" value="1"/>
</dbReference>
<keyword evidence="3" id="KW-0285">Flavoprotein</keyword>
<accession>A0A496PLN4</accession>
<reference evidence="11 12" key="1">
    <citation type="submission" date="2018-07" db="EMBL/GenBank/DDBJ databases">
        <title>Arthrobacter sp. nov., isolated from raw cow's milk with high bacterial count.</title>
        <authorList>
            <person name="Hahne J."/>
            <person name="Isele D."/>
            <person name="Lipski A."/>
        </authorList>
    </citation>
    <scope>NUCLEOTIDE SEQUENCE [LARGE SCALE GENOMIC DNA]</scope>
    <source>
        <strain evidence="11 12">JZ R-183</strain>
    </source>
</reference>
<dbReference type="SUPFAM" id="SSF54373">
    <property type="entry name" value="FAD-linked reductases, C-terminal domain"/>
    <property type="match status" value="1"/>
</dbReference>
<dbReference type="PIRSF" id="PIRSF000189">
    <property type="entry name" value="D-aa_oxidase"/>
    <property type="match status" value="1"/>
</dbReference>
<dbReference type="Gene3D" id="3.30.9.10">
    <property type="entry name" value="D-Amino Acid Oxidase, subunit A, domain 2"/>
    <property type="match status" value="1"/>
</dbReference>
<dbReference type="Gene3D" id="3.40.50.720">
    <property type="entry name" value="NAD(P)-binding Rossmann-like Domain"/>
    <property type="match status" value="1"/>
</dbReference>
<evidence type="ECO:0000256" key="9">
    <source>
        <dbReference type="PIRSR" id="PIRSR000189-1"/>
    </source>
</evidence>
<dbReference type="AlphaFoldDB" id="A0A496PLN4"/>
<dbReference type="GO" id="GO:0019478">
    <property type="term" value="P:D-amino acid catabolic process"/>
    <property type="evidence" value="ECO:0007669"/>
    <property type="project" value="TreeGrafter"/>
</dbReference>
<evidence type="ECO:0000256" key="3">
    <source>
        <dbReference type="ARBA" id="ARBA00022630"/>
    </source>
</evidence>
<evidence type="ECO:0000313" key="11">
    <source>
        <dbReference type="EMBL" id="RKW71389.1"/>
    </source>
</evidence>
<comment type="catalytic activity">
    <reaction evidence="8">
        <text>a D-alpha-amino acid + O2 + H2O = a 2-oxocarboxylate + H2O2 + NH4(+)</text>
        <dbReference type="Rhea" id="RHEA:21816"/>
        <dbReference type="ChEBI" id="CHEBI:15377"/>
        <dbReference type="ChEBI" id="CHEBI:15379"/>
        <dbReference type="ChEBI" id="CHEBI:16240"/>
        <dbReference type="ChEBI" id="CHEBI:28938"/>
        <dbReference type="ChEBI" id="CHEBI:35179"/>
        <dbReference type="ChEBI" id="CHEBI:59871"/>
        <dbReference type="EC" id="1.4.3.3"/>
    </reaction>
    <physiologicalReaction direction="left-to-right" evidence="8">
        <dbReference type="Rhea" id="RHEA:21817"/>
    </physiologicalReaction>
</comment>
<dbReference type="Pfam" id="PF01266">
    <property type="entry name" value="DAO"/>
    <property type="match status" value="1"/>
</dbReference>
<comment type="cofactor">
    <cofactor evidence="1 9">
        <name>FAD</name>
        <dbReference type="ChEBI" id="CHEBI:57692"/>
    </cofactor>
</comment>
<proteinExistence type="inferred from homology"/>
<dbReference type="EMBL" id="QQXL01000001">
    <property type="protein sequence ID" value="RKW71389.1"/>
    <property type="molecule type" value="Genomic_DNA"/>
</dbReference>